<keyword evidence="5" id="KW-1185">Reference proteome</keyword>
<protein>
    <submittedName>
        <fullName evidence="4">Uncharacterized protein</fullName>
    </submittedName>
</protein>
<evidence type="ECO:0000256" key="3">
    <source>
        <dbReference type="SAM" id="SignalP"/>
    </source>
</evidence>
<dbReference type="PANTHER" id="PTHR45661:SF3">
    <property type="entry name" value="IG-LIKE DOMAIN-CONTAINING PROTEIN"/>
    <property type="match status" value="1"/>
</dbReference>
<sequence>MLLFELLFLTLQSIEISLDEFDSNKTINDHKNGNDFAHEDNVASNKRVMQIKEELTFNNFVYSISTNEITITGYQGTDTEIFIPEFIDNFPVVSIGEYAFNLKDQIVHITLPNSIREIEKYAFKDCSNLEDLILPNKIESIAQHFISGCPLIKTIIIPKSLQKIRSGGSNHYPFAGSSIEQVTFEEGTTKIIDYLFYGDVTTLKEVILPGSLTSIGNQAFSGCSSLNKIYIPNSVTTIGSYAFKLTSLKSVILPNKLQIISNSLFLNCKELTTVTIPNSVTTIDEYAFNGCIKLNNVDLPNEIKIINGYAFENCVSFTKFTLPNKIESIAQHFISGCPLIRTIIIPKSLQKIRSGGSNHYPFAGSSIEQVTFEEGTTKVIDYMFYGDVTSLKKVILPDSLTSIGRYSFHSCSSLTQINVPDNVESIGSYAFHGCSSLTTINIPNKLTIINTYTFRGCSLLAQASIPDSVTVLDDYCFEGCISLTRINIPINATKIGVYAFSKTSITTVTITNKIKQISYDAFANCKQLVSVFIPENVTSIGTEAFISCERLKTINIPPGITIIRGSTFRYCYRLNQLFLPQSIEIIETYAFAHSGISSINLPEKITKIDSYLFYNCTKLSEIIIPKNVVKIYDNSFRYCKSLKKVISGELITTIGSYAFDNCNSLTRVDLYSDVTSINKNSFSNCPNLVFRLVAGSYSEEYAKTNNIDYTFLFEVATINVKIINDSDISGMKIILKNVMTNAENTIIASNSNNIYTIKGLLMDDIYNLSLLNKYGVLLAEKTFFSLESTETTISLTPIKLYVVSLKVFDKDTNDVTNQTTIKWFDENAHYLSTGSSINQLVKDTKLFYEIILNDHLLNEYFNVQQKEYIVKENNDISVTLIPFHLINISGKILNETGDPINAVAVLANQQFNGKIPHNYLEMTNEKGEFTISVYSIPCKFVFSRHGYISKTIQYDDLIDNRDIGSVILTKISGRKILVDLKYFESVIENVTANKRQYHDLNNLKITVYNTVTKKNISEFVFQHPYIILPNYVNNEDIIQINISVESNEFSPISVKTEPNNPNISITVVQRGSLLITYDMSFNANNIALIYDKKGMLVDTFDFRMNNATTTPLENGTYTVVAMGKTEFFNAIQSLKKLRSNLKNKRDYVSQEVNVDNGIITNVRIGNIPIFDESLFYYTDNKKTTFYPNKRDGVLGSYFSLTGHVEFKKEYKSKVSNIKLLFEIPNNCLYLDGSLVVDRKIALLSYKDNTISTQINENTDTFRLCVVPSISGRFVVNAYIEFEIEGKIILQPIKSAEFEIAENDFYLPQITGKTTVISCGKSIPKSQIILYDNDVIVGSTTSSANGQWIIEFNLFEPSTFSSHSIYVKTILPSGIETKSNIASLIYSVNHIDVSQITLLLFGEKLVYDYPRPLNNNLYYVVHLYHSIITFLVNFTDNDPERIKNVVLRVQKSNGKIDKLKAKFDNETKVWMAQKSYFISALPVNIIVDYDCDSTYLLPPDTFDNLASVTEETIDLMEQNFRLCGIDISKNTNTFTNEGKEGELIHDISYVDEDGNISHGQNHFIVKSISQKEIDKIRNNTNYEQAFDQNNNEYFIRKVNKNNNDYVFIDVTNKTITTFSTDLAKIINNDIDSIQLLMSKKTHDKIESFLNTIEKMYEPVSLALSISLLNQIYGQLNFYKAYTKTKTAVNKLALAQKCMSTFEFETAFWLLHGYFFTYFGLFVTSFSLKIASFYDYKGYIIGKAIQIAAEVAYFEALKIMADSDCYKLKYYDPFFDYVLDPSGFVYEAVESNRIQGVTTTIFEQITNIDVYGDKHEIMEVWDAQKYGQQNPLITDEAGWYAWDVPKGFWQVKYEKTSYETTYSELMEVPPPRLDVNIPVVSFVEPEVSFVSGYTSRIEIEFSKYMNIKELNLNNIIVTKNDDIVSGTIEFSNKEMDPSNMNSIFASIINFIPFLEFQKEDNVHIFIKKDVISYSGVKMKSDFSQSISIIIEPKIVLDSESTNISFEEIRELSFEVTINPIESSQNKKLFLELDSQNIIQLEYNSIPINENGVAKILIKVQFPGTAIIKMTLEGTKIKSEKNINVLLSKEQLKPVIASIESYSTVYENTPVDLYSPFSESTIYYSINDTDNYHIYSGSILITQNMILSAISYHEDYKESEPALFYYSVVFRYYAIFDANGGSTEILSKEIKQNEPFGELPIPYRDGYSFDGWFTDLKWQTLITQESIVDAPSNITLYAKWTYVPVSFTIKIDESEIFVNETPDEKSPKGNKKGLIIGISVGCAVGAVAIVVVVILIVHLKRKKGVNNSIDELDNYP</sequence>
<name>A0ABR2J2J3_9EUKA</name>
<feature type="chain" id="PRO_5046345211" evidence="3">
    <location>
        <begin position="19"/>
        <end position="2313"/>
    </location>
</feature>
<keyword evidence="2" id="KW-1133">Transmembrane helix</keyword>
<dbReference type="Pfam" id="PF13306">
    <property type="entry name" value="LRR_5"/>
    <property type="match status" value="3"/>
</dbReference>
<dbReference type="Pfam" id="PF09479">
    <property type="entry name" value="Flg_new"/>
    <property type="match status" value="1"/>
</dbReference>
<feature type="transmembrane region" description="Helical" evidence="2">
    <location>
        <begin position="2271"/>
        <end position="2294"/>
    </location>
</feature>
<dbReference type="InterPro" id="IPR053139">
    <property type="entry name" value="Surface_bspA-like"/>
</dbReference>
<dbReference type="EMBL" id="JAPFFF010000013">
    <property type="protein sequence ID" value="KAK8871447.1"/>
    <property type="molecule type" value="Genomic_DNA"/>
</dbReference>
<evidence type="ECO:0000313" key="5">
    <source>
        <dbReference type="Proteomes" id="UP001470230"/>
    </source>
</evidence>
<comment type="caution">
    <text evidence="4">The sequence shown here is derived from an EMBL/GenBank/DDBJ whole genome shotgun (WGS) entry which is preliminary data.</text>
</comment>
<dbReference type="SUPFAM" id="SSF52058">
    <property type="entry name" value="L domain-like"/>
    <property type="match status" value="3"/>
</dbReference>
<dbReference type="InterPro" id="IPR042229">
    <property type="entry name" value="Listeria/Bacterioides_rpt_sf"/>
</dbReference>
<organism evidence="4 5">
    <name type="scientific">Tritrichomonas musculus</name>
    <dbReference type="NCBI Taxonomy" id="1915356"/>
    <lineage>
        <taxon>Eukaryota</taxon>
        <taxon>Metamonada</taxon>
        <taxon>Parabasalia</taxon>
        <taxon>Tritrichomonadida</taxon>
        <taxon>Tritrichomonadidae</taxon>
        <taxon>Tritrichomonas</taxon>
    </lineage>
</organism>
<dbReference type="InterPro" id="IPR032675">
    <property type="entry name" value="LRR_dom_sf"/>
</dbReference>
<dbReference type="Gene3D" id="3.80.10.10">
    <property type="entry name" value="Ribonuclease Inhibitor"/>
    <property type="match status" value="7"/>
</dbReference>
<evidence type="ECO:0000256" key="2">
    <source>
        <dbReference type="SAM" id="Phobius"/>
    </source>
</evidence>
<accession>A0ABR2J2J3</accession>
<keyword evidence="2" id="KW-0812">Transmembrane</keyword>
<proteinExistence type="predicted"/>
<feature type="signal peptide" evidence="3">
    <location>
        <begin position="1"/>
        <end position="18"/>
    </location>
</feature>
<dbReference type="PANTHER" id="PTHR45661">
    <property type="entry name" value="SURFACE ANTIGEN"/>
    <property type="match status" value="1"/>
</dbReference>
<keyword evidence="3" id="KW-0732">Signal</keyword>
<dbReference type="InterPro" id="IPR026906">
    <property type="entry name" value="LRR_5"/>
</dbReference>
<comment type="subcellular location">
    <subcellularLocation>
        <location evidence="1">Cell envelope</location>
    </subcellularLocation>
</comment>
<evidence type="ECO:0000313" key="4">
    <source>
        <dbReference type="EMBL" id="KAK8871447.1"/>
    </source>
</evidence>
<dbReference type="Gene3D" id="2.60.40.4270">
    <property type="entry name" value="Listeria-Bacteroides repeat domain"/>
    <property type="match status" value="1"/>
</dbReference>
<dbReference type="Proteomes" id="UP001470230">
    <property type="component" value="Unassembled WGS sequence"/>
</dbReference>
<dbReference type="NCBIfam" id="TIGR02543">
    <property type="entry name" value="List_Bact_rpt"/>
    <property type="match status" value="1"/>
</dbReference>
<keyword evidence="2" id="KW-0472">Membrane</keyword>
<dbReference type="InterPro" id="IPR013378">
    <property type="entry name" value="InlB-like_B-rpt"/>
</dbReference>
<gene>
    <name evidence="4" type="ORF">M9Y10_007176</name>
</gene>
<reference evidence="4 5" key="1">
    <citation type="submission" date="2024-04" db="EMBL/GenBank/DDBJ databases">
        <title>Tritrichomonas musculus Genome.</title>
        <authorList>
            <person name="Alves-Ferreira E."/>
            <person name="Grigg M."/>
            <person name="Lorenzi H."/>
            <person name="Galac M."/>
        </authorList>
    </citation>
    <scope>NUCLEOTIDE SEQUENCE [LARGE SCALE GENOMIC DNA]</scope>
    <source>
        <strain evidence="4 5">EAF2021</strain>
    </source>
</reference>
<evidence type="ECO:0000256" key="1">
    <source>
        <dbReference type="ARBA" id="ARBA00004196"/>
    </source>
</evidence>